<evidence type="ECO:0000256" key="3">
    <source>
        <dbReference type="ARBA" id="ARBA00022722"/>
    </source>
</evidence>
<dbReference type="InterPro" id="IPR051673">
    <property type="entry name" value="SSDNA_exonuclease_RecJ"/>
</dbReference>
<dbReference type="Proteomes" id="UP000070467">
    <property type="component" value="Unassembled WGS sequence"/>
</dbReference>
<dbReference type="Gene3D" id="3.10.310.30">
    <property type="match status" value="1"/>
</dbReference>
<evidence type="ECO:0000256" key="4">
    <source>
        <dbReference type="ARBA" id="ARBA00022801"/>
    </source>
</evidence>
<proteinExistence type="inferred from homology"/>
<accession>A0ABR5TMV5</accession>
<dbReference type="InterPro" id="IPR001667">
    <property type="entry name" value="DDH_dom"/>
</dbReference>
<dbReference type="InterPro" id="IPR038763">
    <property type="entry name" value="DHH_sf"/>
</dbReference>
<evidence type="ECO:0000259" key="6">
    <source>
        <dbReference type="Pfam" id="PF01368"/>
    </source>
</evidence>
<dbReference type="InterPro" id="IPR004610">
    <property type="entry name" value="RecJ"/>
</dbReference>
<evidence type="ECO:0000259" key="8">
    <source>
        <dbReference type="Pfam" id="PF10141"/>
    </source>
</evidence>
<comment type="similarity">
    <text evidence="1">Belongs to the RecJ family.</text>
</comment>
<dbReference type="RefSeq" id="WP_066129267.1">
    <property type="nucleotide sequence ID" value="NZ_KQ959861.1"/>
</dbReference>
<keyword evidence="4" id="KW-0378">Hydrolase</keyword>
<dbReference type="InterPro" id="IPR003156">
    <property type="entry name" value="DHHA1_dom"/>
</dbReference>
<dbReference type="InterPro" id="IPR041122">
    <property type="entry name" value="RecJ_OB"/>
</dbReference>
<evidence type="ECO:0000256" key="2">
    <source>
        <dbReference type="ARBA" id="ARBA00019841"/>
    </source>
</evidence>
<name>A0ABR5TMV5_9BACL</name>
<dbReference type="Pfam" id="PF17768">
    <property type="entry name" value="RecJ_OB"/>
    <property type="match status" value="1"/>
</dbReference>
<evidence type="ECO:0000259" key="7">
    <source>
        <dbReference type="Pfam" id="PF02272"/>
    </source>
</evidence>
<dbReference type="Pfam" id="PF02272">
    <property type="entry name" value="DHHA1"/>
    <property type="match status" value="1"/>
</dbReference>
<dbReference type="InterPro" id="IPR018779">
    <property type="entry name" value="RecJ_C"/>
</dbReference>
<keyword evidence="5 10" id="KW-0269">Exonuclease</keyword>
<reference evidence="10 11" key="1">
    <citation type="submission" date="2016-01" db="EMBL/GenBank/DDBJ databases">
        <authorList>
            <person name="Mitreva M."/>
            <person name="Pepin K.H."/>
            <person name="Mihindukulasuriya K.A."/>
            <person name="Fulton R."/>
            <person name="Fronick C."/>
            <person name="O'Laughlin M."/>
            <person name="Miner T."/>
            <person name="Herter B."/>
            <person name="Rosa B.A."/>
            <person name="Cordes M."/>
            <person name="Tomlinson C."/>
            <person name="Wollam A."/>
            <person name="Palsikar V.B."/>
            <person name="Mardis E.R."/>
            <person name="Wilson R.K."/>
        </authorList>
    </citation>
    <scope>NUCLEOTIDE SEQUENCE [LARGE SCALE GENOMIC DNA]</scope>
    <source>
        <strain evidence="10 11">KA00071</strain>
    </source>
</reference>
<comment type="caution">
    <text evidence="10">The sequence shown here is derived from an EMBL/GenBank/DDBJ whole genome shotgun (WGS) entry which is preliminary data.</text>
</comment>
<feature type="domain" description="RecJ OB" evidence="9">
    <location>
        <begin position="447"/>
        <end position="553"/>
    </location>
</feature>
<feature type="domain" description="DHHA1" evidence="7">
    <location>
        <begin position="340"/>
        <end position="431"/>
    </location>
</feature>
<organism evidence="10 11">
    <name type="scientific">Gemelliphila asaccharolytica</name>
    <dbReference type="NCBI Taxonomy" id="502393"/>
    <lineage>
        <taxon>Bacteria</taxon>
        <taxon>Bacillati</taxon>
        <taxon>Bacillota</taxon>
        <taxon>Bacilli</taxon>
        <taxon>Bacillales</taxon>
        <taxon>Gemellaceae</taxon>
        <taxon>Gemelliphila</taxon>
    </lineage>
</organism>
<evidence type="ECO:0000256" key="1">
    <source>
        <dbReference type="ARBA" id="ARBA00005915"/>
    </source>
</evidence>
<gene>
    <name evidence="10" type="ORF">HMPREF1871_00375</name>
</gene>
<dbReference type="NCBIfam" id="TIGR00644">
    <property type="entry name" value="recJ"/>
    <property type="match status" value="1"/>
</dbReference>
<evidence type="ECO:0000313" key="10">
    <source>
        <dbReference type="EMBL" id="KXB58609.1"/>
    </source>
</evidence>
<evidence type="ECO:0000259" key="9">
    <source>
        <dbReference type="Pfam" id="PF17768"/>
    </source>
</evidence>
<evidence type="ECO:0000313" key="11">
    <source>
        <dbReference type="Proteomes" id="UP000070467"/>
    </source>
</evidence>
<keyword evidence="11" id="KW-1185">Reference proteome</keyword>
<feature type="domain" description="Single-stranded-DNA-specific exonuclease RecJ C-terminal" evidence="8">
    <location>
        <begin position="580"/>
        <end position="743"/>
    </location>
</feature>
<keyword evidence="3" id="KW-0540">Nuclease</keyword>
<dbReference type="SUPFAM" id="SSF64182">
    <property type="entry name" value="DHH phosphoesterases"/>
    <property type="match status" value="1"/>
</dbReference>
<dbReference type="GO" id="GO:0004527">
    <property type="term" value="F:exonuclease activity"/>
    <property type="evidence" value="ECO:0007669"/>
    <property type="project" value="UniProtKB-KW"/>
</dbReference>
<dbReference type="Pfam" id="PF10141">
    <property type="entry name" value="ssDNA-exonuc_C"/>
    <property type="match status" value="1"/>
</dbReference>
<dbReference type="EMBL" id="LSDB01000008">
    <property type="protein sequence ID" value="KXB58609.1"/>
    <property type="molecule type" value="Genomic_DNA"/>
</dbReference>
<dbReference type="Pfam" id="PF01368">
    <property type="entry name" value="DHH"/>
    <property type="match status" value="1"/>
</dbReference>
<dbReference type="Gene3D" id="3.90.1640.30">
    <property type="match status" value="1"/>
</dbReference>
<sequence length="750" mass="86852">MGLRYEWNIKEHSKEIIKELIENYNLTEVQSKIFLSRNISKINDIKEYLINDYDEGFDPFLLSDMKKSKDRIYSAIEKEEKILIYGDYDADGITSTVLLLETLSSLGANVTTYIPNRFSEGYGPNKLAFEKIIKSGVSLIITVDNGIAAIDEVEFANSLGCDVIITDHHQIQNKMPNAFSIIHPEHPNFKYPFKKLAGVGVAFKLAHALLEIFPDFLLDLVAIGTISDLVPMESENRLFVKNGLKLINENTRIGIKHLLNISNFNGKIDEKTISFIIAPRINAIGRLSSAKEGILLFTEENEKKAYSIAEKINELNIERKNITKDILIDVEKKINNNKNNLLIIYGENYHEGVLGIVASNIVEKYNKPALIINKKGEILKGSARSTNNFNIYEAMEKIKNLFSAFGGHNMAAGFTTNIENIATIEKELNESYNNFLKKSNKKTIKNIDFKISLENISYQLLGELEKIKPFGMNFEEPIILLENVNVIEKIKFGENNQYLKIIIKNKNQKFECVSFKNNDIFDDIKEGDIISIIFNLEKNNFYGKTKLQFSLIDIEKKDFIFADYRDENIELNLLDINELKLSNYYNDEKNNFFKYDQIEKLNHDEYKIINIIDIPHDKEIIYNILKLKPKKIKLLFSKNLNKKYILDKNKLIKLFNIAYNQKSILLEKEFLNKLLKILKIDISNLKIMIKILLELDLISYENNKIKINQNYKNIKLEKSQTYMKINKIIESENFFTRNNIESINNEFCQK</sequence>
<dbReference type="PANTHER" id="PTHR30255">
    <property type="entry name" value="SINGLE-STRANDED-DNA-SPECIFIC EXONUCLEASE RECJ"/>
    <property type="match status" value="1"/>
</dbReference>
<feature type="domain" description="DDH" evidence="6">
    <location>
        <begin position="81"/>
        <end position="225"/>
    </location>
</feature>
<dbReference type="PANTHER" id="PTHR30255:SF2">
    <property type="entry name" value="SINGLE-STRANDED-DNA-SPECIFIC EXONUCLEASE RECJ"/>
    <property type="match status" value="1"/>
</dbReference>
<evidence type="ECO:0000256" key="5">
    <source>
        <dbReference type="ARBA" id="ARBA00022839"/>
    </source>
</evidence>
<protein>
    <recommendedName>
        <fullName evidence="2">Single-stranded-DNA-specific exonuclease RecJ</fullName>
    </recommendedName>
</protein>